<name>A0A4D6NGK1_VIGUN</name>
<gene>
    <name evidence="2" type="ORF">DEO72_LG10g2538</name>
</gene>
<keyword evidence="1" id="KW-0472">Membrane</keyword>
<dbReference type="EMBL" id="CP039354">
    <property type="protein sequence ID" value="QCE11305.1"/>
    <property type="molecule type" value="Genomic_DNA"/>
</dbReference>
<dbReference type="AlphaFoldDB" id="A0A4D6NGK1"/>
<evidence type="ECO:0000313" key="3">
    <source>
        <dbReference type="Proteomes" id="UP000501690"/>
    </source>
</evidence>
<protein>
    <submittedName>
        <fullName evidence="2">Uncharacterized protein</fullName>
    </submittedName>
</protein>
<feature type="transmembrane region" description="Helical" evidence="1">
    <location>
        <begin position="47"/>
        <end position="65"/>
    </location>
</feature>
<accession>A0A4D6NGK1</accession>
<dbReference type="Proteomes" id="UP000501690">
    <property type="component" value="Linkage Group LG10"/>
</dbReference>
<sequence length="71" mass="7880">MVEKRNHPERKGYTFFYARLVCNVEEVGDAVQTFLHAVGLHRLESKLAYGLGGGYAFGSIFGAAWSRMATP</sequence>
<keyword evidence="1" id="KW-1133">Transmembrane helix</keyword>
<proteinExistence type="predicted"/>
<organism evidence="2 3">
    <name type="scientific">Vigna unguiculata</name>
    <name type="common">Cowpea</name>
    <dbReference type="NCBI Taxonomy" id="3917"/>
    <lineage>
        <taxon>Eukaryota</taxon>
        <taxon>Viridiplantae</taxon>
        <taxon>Streptophyta</taxon>
        <taxon>Embryophyta</taxon>
        <taxon>Tracheophyta</taxon>
        <taxon>Spermatophyta</taxon>
        <taxon>Magnoliopsida</taxon>
        <taxon>eudicotyledons</taxon>
        <taxon>Gunneridae</taxon>
        <taxon>Pentapetalae</taxon>
        <taxon>rosids</taxon>
        <taxon>fabids</taxon>
        <taxon>Fabales</taxon>
        <taxon>Fabaceae</taxon>
        <taxon>Papilionoideae</taxon>
        <taxon>50 kb inversion clade</taxon>
        <taxon>NPAAA clade</taxon>
        <taxon>indigoferoid/millettioid clade</taxon>
        <taxon>Phaseoleae</taxon>
        <taxon>Vigna</taxon>
    </lineage>
</organism>
<keyword evidence="1" id="KW-0812">Transmembrane</keyword>
<keyword evidence="3" id="KW-1185">Reference proteome</keyword>
<evidence type="ECO:0000256" key="1">
    <source>
        <dbReference type="SAM" id="Phobius"/>
    </source>
</evidence>
<reference evidence="2 3" key="1">
    <citation type="submission" date="2019-04" db="EMBL/GenBank/DDBJ databases">
        <title>An improved genome assembly and genetic linkage map for asparagus bean, Vigna unguiculata ssp. sesquipedialis.</title>
        <authorList>
            <person name="Xia Q."/>
            <person name="Zhang R."/>
            <person name="Dong Y."/>
        </authorList>
    </citation>
    <scope>NUCLEOTIDE SEQUENCE [LARGE SCALE GENOMIC DNA]</scope>
    <source>
        <tissue evidence="2">Leaf</tissue>
    </source>
</reference>
<evidence type="ECO:0000313" key="2">
    <source>
        <dbReference type="EMBL" id="QCE11305.1"/>
    </source>
</evidence>